<sequence>MITRRKTRQIAIGNVKIGGGAPISVQSMTNTKTTDTEATVAQIKALQDAGCDIVRLAVPDMTAAENIANIKVQVNIPLVADIHFDYRLALKAIEQGIDALRINPGNIGDEERVKAVVTAAKAKHIPIRIGVNAGSLDKKLLAKYGKVTAKALVESAMEHVRILEKLDFHDIKISLKAHDVPLTIEAYRLMSQTVDYPLHLGITEAGTVNTGIIKSAVGIGALLAEGIGDTFRISLTGDPVNEVKVANEILKALGLKEYGPTLISCPTCGRCNIDLPSIAAKVEKRLDGIKKPVKVAVMGCVVNGPGEARDADIGIAGGKGEGLLFRKGEIIGKVPEDKLVDALFAELDKIIK</sequence>
<keyword evidence="5 7" id="KW-0411">Iron-sulfur</keyword>
<dbReference type="GO" id="GO:0016114">
    <property type="term" value="P:terpenoid biosynthetic process"/>
    <property type="evidence" value="ECO:0007669"/>
    <property type="project" value="InterPro"/>
</dbReference>
<dbReference type="HAMAP" id="MF_00159">
    <property type="entry name" value="IspG"/>
    <property type="match status" value="1"/>
</dbReference>
<comment type="cofactor">
    <cofactor evidence="7">
        <name>[4Fe-4S] cluster</name>
        <dbReference type="ChEBI" id="CHEBI:49883"/>
    </cofactor>
    <text evidence="7">Binds 1 [4Fe-4S] cluster.</text>
</comment>
<evidence type="ECO:0000256" key="5">
    <source>
        <dbReference type="ARBA" id="ARBA00023014"/>
    </source>
</evidence>
<dbReference type="GO" id="GO:0005506">
    <property type="term" value="F:iron ion binding"/>
    <property type="evidence" value="ECO:0007669"/>
    <property type="project" value="InterPro"/>
</dbReference>
<dbReference type="UniPathway" id="UPA00056">
    <property type="reaction ID" value="UER00096"/>
</dbReference>
<keyword evidence="11" id="KW-1185">Reference proteome</keyword>
<dbReference type="SUPFAM" id="SSF56014">
    <property type="entry name" value="Nitrite and sulphite reductase 4Fe-4S domain-like"/>
    <property type="match status" value="1"/>
</dbReference>
<feature type="domain" description="IspG TIM-barrel" evidence="8">
    <location>
        <begin position="7"/>
        <end position="246"/>
    </location>
</feature>
<dbReference type="Pfam" id="PF26540">
    <property type="entry name" value="GcpE_C"/>
    <property type="match status" value="1"/>
</dbReference>
<evidence type="ECO:0000256" key="6">
    <source>
        <dbReference type="ARBA" id="ARBA00023229"/>
    </source>
</evidence>
<comment type="function">
    <text evidence="7">Converts 2C-methyl-D-erythritol 2,4-cyclodiphosphate (ME-2,4cPP) into 1-hydroxy-2-methyl-2-(E)-butenyl 4-diphosphate.</text>
</comment>
<comment type="catalytic activity">
    <reaction evidence="7">
        <text>(2E)-4-hydroxy-3-methylbut-2-enyl diphosphate + oxidized [flavodoxin] + H2O + 2 H(+) = 2-C-methyl-D-erythritol 2,4-cyclic diphosphate + reduced [flavodoxin]</text>
        <dbReference type="Rhea" id="RHEA:43604"/>
        <dbReference type="Rhea" id="RHEA-COMP:10622"/>
        <dbReference type="Rhea" id="RHEA-COMP:10623"/>
        <dbReference type="ChEBI" id="CHEBI:15377"/>
        <dbReference type="ChEBI" id="CHEBI:15378"/>
        <dbReference type="ChEBI" id="CHEBI:57618"/>
        <dbReference type="ChEBI" id="CHEBI:58210"/>
        <dbReference type="ChEBI" id="CHEBI:58483"/>
        <dbReference type="ChEBI" id="CHEBI:128753"/>
        <dbReference type="EC" id="1.17.7.3"/>
    </reaction>
</comment>
<protein>
    <recommendedName>
        <fullName evidence="7">4-hydroxy-3-methylbut-2-en-1-yl diphosphate synthase (flavodoxin)</fullName>
        <ecNumber evidence="7">1.17.7.3</ecNumber>
    </recommendedName>
    <alternativeName>
        <fullName evidence="7">1-hydroxy-2-methyl-2-(E)-butenyl 4-diphosphate synthase</fullName>
    </alternativeName>
</protein>
<reference evidence="10 11" key="1">
    <citation type="submission" date="2017-06" db="EMBL/GenBank/DDBJ databases">
        <authorList>
            <consortium name="Pathogen Informatics"/>
        </authorList>
    </citation>
    <scope>NUCLEOTIDE SEQUENCE [LARGE SCALE GENOMIC DNA]</scope>
    <source>
        <strain evidence="10 11">NCTC10570</strain>
    </source>
</reference>
<dbReference type="PANTHER" id="PTHR30454:SF0">
    <property type="entry name" value="4-HYDROXY-3-METHYLBUT-2-EN-1-YL DIPHOSPHATE SYNTHASE (FERREDOXIN), CHLOROPLASTIC"/>
    <property type="match status" value="1"/>
</dbReference>
<gene>
    <name evidence="7 10" type="primary">ispG</name>
    <name evidence="10" type="ORF">SAMEA4364220_00584</name>
</gene>
<feature type="binding site" evidence="7">
    <location>
        <position position="300"/>
    </location>
    <ligand>
        <name>[4Fe-4S] cluster</name>
        <dbReference type="ChEBI" id="CHEBI:49883"/>
    </ligand>
</feature>
<organism evidence="10 11">
    <name type="scientific">Megamonas hypermegale</name>
    <dbReference type="NCBI Taxonomy" id="158847"/>
    <lineage>
        <taxon>Bacteria</taxon>
        <taxon>Bacillati</taxon>
        <taxon>Bacillota</taxon>
        <taxon>Negativicutes</taxon>
        <taxon>Selenomonadales</taxon>
        <taxon>Selenomonadaceae</taxon>
        <taxon>Megamonas</taxon>
    </lineage>
</organism>
<dbReference type="InterPro" id="IPR058579">
    <property type="entry name" value="IspG_C"/>
</dbReference>
<dbReference type="FunFam" id="3.20.20.20:FF:000001">
    <property type="entry name" value="4-hydroxy-3-methylbut-2-en-1-yl diphosphate synthase (flavodoxin)"/>
    <property type="match status" value="1"/>
</dbReference>
<name>A0A239TI95_9FIRM</name>
<dbReference type="InterPro" id="IPR016425">
    <property type="entry name" value="IspG_bac"/>
</dbReference>
<dbReference type="Proteomes" id="UP000215383">
    <property type="component" value="Chromosome 1"/>
</dbReference>
<dbReference type="FunFam" id="3.30.413.10:FF:000005">
    <property type="entry name" value="4-hydroxy-3-methylbut-2-en-1-yl diphosphate synthase (flavodoxin)"/>
    <property type="match status" value="1"/>
</dbReference>
<dbReference type="InterPro" id="IPR011005">
    <property type="entry name" value="Dihydropteroate_synth-like_sf"/>
</dbReference>
<keyword evidence="1 7" id="KW-0004">4Fe-4S</keyword>
<feature type="binding site" evidence="7">
    <location>
        <position position="307"/>
    </location>
    <ligand>
        <name>[4Fe-4S] cluster</name>
        <dbReference type="ChEBI" id="CHEBI:49883"/>
    </ligand>
</feature>
<dbReference type="InterPro" id="IPR004588">
    <property type="entry name" value="IspG_bac-typ"/>
</dbReference>
<dbReference type="NCBIfam" id="TIGR00612">
    <property type="entry name" value="ispG_gcpE"/>
    <property type="match status" value="1"/>
</dbReference>
<feature type="binding site" evidence="7">
    <location>
        <position position="268"/>
    </location>
    <ligand>
        <name>[4Fe-4S] cluster</name>
        <dbReference type="ChEBI" id="CHEBI:49883"/>
    </ligand>
</feature>
<evidence type="ECO:0000259" key="9">
    <source>
        <dbReference type="Pfam" id="PF26540"/>
    </source>
</evidence>
<dbReference type="InterPro" id="IPR058578">
    <property type="entry name" value="IspG_TIM"/>
</dbReference>
<dbReference type="GO" id="GO:0046429">
    <property type="term" value="F:4-hydroxy-3-methylbut-2-en-1-yl diphosphate synthase activity (ferredoxin)"/>
    <property type="evidence" value="ECO:0007669"/>
    <property type="project" value="UniProtKB-UniRule"/>
</dbReference>
<comment type="pathway">
    <text evidence="7">Isoprenoid biosynthesis; isopentenyl diphosphate biosynthesis via DXP pathway; isopentenyl diphosphate from 1-deoxy-D-xylulose 5-phosphate: step 5/6.</text>
</comment>
<accession>A0A239TI95</accession>
<dbReference type="GO" id="GO:0019288">
    <property type="term" value="P:isopentenyl diphosphate biosynthetic process, methylerythritol 4-phosphate pathway"/>
    <property type="evidence" value="ECO:0007669"/>
    <property type="project" value="UniProtKB-UniRule"/>
</dbReference>
<comment type="similarity">
    <text evidence="7">Belongs to the IspG family.</text>
</comment>
<keyword evidence="4 7" id="KW-0408">Iron</keyword>
<dbReference type="Gene3D" id="3.20.20.20">
    <property type="entry name" value="Dihydropteroate synthase-like"/>
    <property type="match status" value="1"/>
</dbReference>
<evidence type="ECO:0000259" key="8">
    <source>
        <dbReference type="Pfam" id="PF04551"/>
    </source>
</evidence>
<dbReference type="GO" id="GO:0141197">
    <property type="term" value="F:4-hydroxy-3-methylbut-2-enyl-diphosphate synthase activity (flavodoxin)"/>
    <property type="evidence" value="ECO:0007669"/>
    <property type="project" value="UniProtKB-EC"/>
</dbReference>
<dbReference type="GeneID" id="78506615"/>
<dbReference type="NCBIfam" id="NF001540">
    <property type="entry name" value="PRK00366.1"/>
    <property type="match status" value="1"/>
</dbReference>
<keyword evidence="3 7" id="KW-0560">Oxidoreductase</keyword>
<proteinExistence type="inferred from homology"/>
<evidence type="ECO:0000313" key="10">
    <source>
        <dbReference type="EMBL" id="SNU96433.1"/>
    </source>
</evidence>
<dbReference type="SUPFAM" id="SSF51717">
    <property type="entry name" value="Dihydropteroate synthetase-like"/>
    <property type="match status" value="1"/>
</dbReference>
<evidence type="ECO:0000256" key="1">
    <source>
        <dbReference type="ARBA" id="ARBA00022485"/>
    </source>
</evidence>
<evidence type="ECO:0000256" key="4">
    <source>
        <dbReference type="ARBA" id="ARBA00023004"/>
    </source>
</evidence>
<dbReference type="GO" id="GO:0051539">
    <property type="term" value="F:4 iron, 4 sulfur cluster binding"/>
    <property type="evidence" value="ECO:0007669"/>
    <property type="project" value="UniProtKB-UniRule"/>
</dbReference>
<dbReference type="InterPro" id="IPR045854">
    <property type="entry name" value="NO2/SO3_Rdtase_4Fe4S_sf"/>
</dbReference>
<evidence type="ECO:0000256" key="7">
    <source>
        <dbReference type="HAMAP-Rule" id="MF_00159"/>
    </source>
</evidence>
<dbReference type="PIRSF" id="PIRSF004640">
    <property type="entry name" value="IspG"/>
    <property type="match status" value="1"/>
</dbReference>
<dbReference type="EC" id="1.17.7.3" evidence="7"/>
<evidence type="ECO:0000256" key="3">
    <source>
        <dbReference type="ARBA" id="ARBA00023002"/>
    </source>
</evidence>
<dbReference type="EMBL" id="LT906446">
    <property type="protein sequence ID" value="SNU96433.1"/>
    <property type="molecule type" value="Genomic_DNA"/>
</dbReference>
<keyword evidence="6 7" id="KW-0414">Isoprene biosynthesis</keyword>
<dbReference type="AlphaFoldDB" id="A0A239TI95"/>
<dbReference type="RefSeq" id="WP_027890895.1">
    <property type="nucleotide sequence ID" value="NZ_LT906446.1"/>
</dbReference>
<feature type="binding site" evidence="7">
    <location>
        <position position="265"/>
    </location>
    <ligand>
        <name>[4Fe-4S] cluster</name>
        <dbReference type="ChEBI" id="CHEBI:49883"/>
    </ligand>
</feature>
<dbReference type="PANTHER" id="PTHR30454">
    <property type="entry name" value="4-HYDROXY-3-METHYLBUT-2-EN-1-YL DIPHOSPHATE SYNTHASE"/>
    <property type="match status" value="1"/>
</dbReference>
<dbReference type="Gene3D" id="3.30.413.10">
    <property type="entry name" value="Sulfite Reductase Hemoprotein, domain 1"/>
    <property type="match status" value="1"/>
</dbReference>
<feature type="domain" description="IspG C-terminal" evidence="9">
    <location>
        <begin position="262"/>
        <end position="348"/>
    </location>
</feature>
<dbReference type="Pfam" id="PF04551">
    <property type="entry name" value="GcpE"/>
    <property type="match status" value="1"/>
</dbReference>
<evidence type="ECO:0000256" key="2">
    <source>
        <dbReference type="ARBA" id="ARBA00022723"/>
    </source>
</evidence>
<evidence type="ECO:0000313" key="11">
    <source>
        <dbReference type="Proteomes" id="UP000215383"/>
    </source>
</evidence>
<keyword evidence="2 7" id="KW-0479">Metal-binding</keyword>
<dbReference type="eggNOG" id="COG0821">
    <property type="taxonomic scope" value="Bacteria"/>
</dbReference>